<protein>
    <submittedName>
        <fullName evidence="1">Uncharacterized protein</fullName>
    </submittedName>
</protein>
<name>A0A975BUI4_9BACT</name>
<sequence length="39" mass="4575">MYPYHENITDRHYVEDCENPGFLSRSFFISGAENPGFFS</sequence>
<accession>A0A975BUI4</accession>
<evidence type="ECO:0000313" key="2">
    <source>
        <dbReference type="Proteomes" id="UP000663722"/>
    </source>
</evidence>
<dbReference type="AlphaFoldDB" id="A0A975BUI4"/>
<gene>
    <name evidence="1" type="ORF">dnm_078160</name>
</gene>
<keyword evidence="2" id="KW-1185">Reference proteome</keyword>
<dbReference type="EMBL" id="CP061800">
    <property type="protein sequence ID" value="QTA91742.1"/>
    <property type="molecule type" value="Genomic_DNA"/>
</dbReference>
<organism evidence="1 2">
    <name type="scientific">Desulfonema magnum</name>
    <dbReference type="NCBI Taxonomy" id="45655"/>
    <lineage>
        <taxon>Bacteria</taxon>
        <taxon>Pseudomonadati</taxon>
        <taxon>Thermodesulfobacteriota</taxon>
        <taxon>Desulfobacteria</taxon>
        <taxon>Desulfobacterales</taxon>
        <taxon>Desulfococcaceae</taxon>
        <taxon>Desulfonema</taxon>
    </lineage>
</organism>
<dbReference type="KEGG" id="dmm:dnm_078160"/>
<proteinExistence type="predicted"/>
<dbReference type="Proteomes" id="UP000663722">
    <property type="component" value="Chromosome"/>
</dbReference>
<evidence type="ECO:0000313" key="1">
    <source>
        <dbReference type="EMBL" id="QTA91742.1"/>
    </source>
</evidence>
<reference evidence="1" key="1">
    <citation type="journal article" date="2021" name="Microb. Physiol.">
        <title>Proteogenomic Insights into the Physiology of Marine, Sulfate-Reducing, Filamentous Desulfonema limicola and Desulfonema magnum.</title>
        <authorList>
            <person name="Schnaars V."/>
            <person name="Wohlbrand L."/>
            <person name="Scheve S."/>
            <person name="Hinrichs C."/>
            <person name="Reinhardt R."/>
            <person name="Rabus R."/>
        </authorList>
    </citation>
    <scope>NUCLEOTIDE SEQUENCE</scope>
    <source>
        <strain evidence="1">4be13</strain>
    </source>
</reference>